<evidence type="ECO:0000313" key="2">
    <source>
        <dbReference type="Proteomes" id="UP000248817"/>
    </source>
</evidence>
<reference evidence="1 2" key="1">
    <citation type="submission" date="2018-02" db="EMBL/GenBank/DDBJ databases">
        <title>The genomes of Aspergillus section Nigri reveals drivers in fungal speciation.</title>
        <authorList>
            <consortium name="DOE Joint Genome Institute"/>
            <person name="Vesth T.C."/>
            <person name="Nybo J."/>
            <person name="Theobald S."/>
            <person name="Brandl J."/>
            <person name="Frisvad J.C."/>
            <person name="Nielsen K.F."/>
            <person name="Lyhne E.K."/>
            <person name="Kogle M.E."/>
            <person name="Kuo A."/>
            <person name="Riley R."/>
            <person name="Clum A."/>
            <person name="Nolan M."/>
            <person name="Lipzen A."/>
            <person name="Salamov A."/>
            <person name="Henrissat B."/>
            <person name="Wiebenga A."/>
            <person name="De vries R.P."/>
            <person name="Grigoriev I.V."/>
            <person name="Mortensen U.H."/>
            <person name="Andersen M.R."/>
            <person name="Baker S.E."/>
        </authorList>
    </citation>
    <scope>NUCLEOTIDE SEQUENCE [LARGE SCALE GENOMIC DNA]</scope>
    <source>
        <strain evidence="1 2">CBS 114.80</strain>
    </source>
</reference>
<dbReference type="AlphaFoldDB" id="A0A2V5IFZ7"/>
<keyword evidence="2" id="KW-1185">Reference proteome</keyword>
<proteinExistence type="predicted"/>
<sequence length="92" mass="10202">MRASRDVTCFIPAFLHSVTPTRDFLPCLAYSTKVPTQPPAVSFSIELDVYQLIHDGAVIGTCKKAVLWINHAASVQRRGLDSTFTLQEVSYC</sequence>
<dbReference type="Proteomes" id="UP000248817">
    <property type="component" value="Unassembled WGS sequence"/>
</dbReference>
<accession>A0A2V5IFZ7</accession>
<organism evidence="1 2">
    <name type="scientific">Aspergillus indologenus CBS 114.80</name>
    <dbReference type="NCBI Taxonomy" id="1450541"/>
    <lineage>
        <taxon>Eukaryota</taxon>
        <taxon>Fungi</taxon>
        <taxon>Dikarya</taxon>
        <taxon>Ascomycota</taxon>
        <taxon>Pezizomycotina</taxon>
        <taxon>Eurotiomycetes</taxon>
        <taxon>Eurotiomycetidae</taxon>
        <taxon>Eurotiales</taxon>
        <taxon>Aspergillaceae</taxon>
        <taxon>Aspergillus</taxon>
        <taxon>Aspergillus subgen. Circumdati</taxon>
    </lineage>
</organism>
<protein>
    <submittedName>
        <fullName evidence="1">Uncharacterized protein</fullName>
    </submittedName>
</protein>
<gene>
    <name evidence="1" type="ORF">BP00DRAFT_128488</name>
</gene>
<name>A0A2V5IFZ7_9EURO</name>
<evidence type="ECO:0000313" key="1">
    <source>
        <dbReference type="EMBL" id="PYI33084.1"/>
    </source>
</evidence>
<dbReference type="EMBL" id="KZ825486">
    <property type="protein sequence ID" value="PYI33084.1"/>
    <property type="molecule type" value="Genomic_DNA"/>
</dbReference>